<keyword evidence="9" id="KW-1185">Reference proteome</keyword>
<protein>
    <submittedName>
        <fullName evidence="8">DUF1126-domain-containing protein</fullName>
    </submittedName>
</protein>
<comment type="caution">
    <text evidence="8">The sequence shown here is derived from an EMBL/GenBank/DDBJ whole genome shotgun (WGS) entry which is preliminary data.</text>
</comment>
<keyword evidence="3" id="KW-0963">Cytoplasm</keyword>
<dbReference type="InterPro" id="IPR040193">
    <property type="entry name" value="EFHC1/EFHC2/EFHB"/>
</dbReference>
<dbReference type="PANTHER" id="PTHR12086:SF11">
    <property type="entry name" value="EF-HAND DOMAIN-CONTAINING FAMILY MEMBER C2"/>
    <property type="match status" value="1"/>
</dbReference>
<organism evidence="8 9">
    <name type="scientific">Anaeromyces robustus</name>
    <dbReference type="NCBI Taxonomy" id="1754192"/>
    <lineage>
        <taxon>Eukaryota</taxon>
        <taxon>Fungi</taxon>
        <taxon>Fungi incertae sedis</taxon>
        <taxon>Chytridiomycota</taxon>
        <taxon>Chytridiomycota incertae sedis</taxon>
        <taxon>Neocallimastigomycetes</taxon>
        <taxon>Neocallimastigales</taxon>
        <taxon>Neocallimastigaceae</taxon>
        <taxon>Anaeromyces</taxon>
    </lineage>
</organism>
<keyword evidence="6" id="KW-0966">Cell projection</keyword>
<evidence type="ECO:0000256" key="1">
    <source>
        <dbReference type="ARBA" id="ARBA00004138"/>
    </source>
</evidence>
<dbReference type="GO" id="GO:0005874">
    <property type="term" value="C:microtubule"/>
    <property type="evidence" value="ECO:0007669"/>
    <property type="project" value="TreeGrafter"/>
</dbReference>
<accession>A0A1Y1WTP1</accession>
<reference evidence="8 9" key="1">
    <citation type="submission" date="2016-08" db="EMBL/GenBank/DDBJ databases">
        <title>A Parts List for Fungal Cellulosomes Revealed by Comparative Genomics.</title>
        <authorList>
            <consortium name="DOE Joint Genome Institute"/>
            <person name="Haitjema C.H."/>
            <person name="Gilmore S.P."/>
            <person name="Henske J.K."/>
            <person name="Solomon K.V."/>
            <person name="De Groot R."/>
            <person name="Kuo A."/>
            <person name="Mondo S.J."/>
            <person name="Salamov A.A."/>
            <person name="Labutti K."/>
            <person name="Zhao Z."/>
            <person name="Chiniquy J."/>
            <person name="Barry K."/>
            <person name="Brewer H.M."/>
            <person name="Purvine S.O."/>
            <person name="Wright A.T."/>
            <person name="Boxma B."/>
            <person name="Van Alen T."/>
            <person name="Hackstein J.H."/>
            <person name="Baker S.E."/>
            <person name="Grigoriev I.V."/>
            <person name="O'Malley M.A."/>
        </authorList>
    </citation>
    <scope>NUCLEOTIDE SEQUENCE [LARGE SCALE GENOMIC DNA]</scope>
    <source>
        <strain evidence="8 9">S4</strain>
    </source>
</reference>
<evidence type="ECO:0000256" key="6">
    <source>
        <dbReference type="ARBA" id="ARBA00023273"/>
    </source>
</evidence>
<feature type="domain" description="DM10" evidence="7">
    <location>
        <begin position="88"/>
        <end position="195"/>
    </location>
</feature>
<evidence type="ECO:0000313" key="9">
    <source>
        <dbReference type="Proteomes" id="UP000193944"/>
    </source>
</evidence>
<dbReference type="FunFam" id="2.30.29.170:FF:000004">
    <property type="entry name" value="EF-hand domain containing 2"/>
    <property type="match status" value="1"/>
</dbReference>
<dbReference type="Pfam" id="PF06565">
    <property type="entry name" value="DM10_dom"/>
    <property type="match status" value="3"/>
</dbReference>
<dbReference type="OrthoDB" id="10255210at2759"/>
<proteinExistence type="predicted"/>
<name>A0A1Y1WTP1_9FUNG</name>
<feature type="domain" description="DM10" evidence="7">
    <location>
        <begin position="400"/>
        <end position="504"/>
    </location>
</feature>
<dbReference type="Gene3D" id="2.30.29.170">
    <property type="match status" value="3"/>
</dbReference>
<evidence type="ECO:0000256" key="3">
    <source>
        <dbReference type="ARBA" id="ARBA00022490"/>
    </source>
</evidence>
<dbReference type="GO" id="GO:0005929">
    <property type="term" value="C:cilium"/>
    <property type="evidence" value="ECO:0007669"/>
    <property type="project" value="UniProtKB-SubCell"/>
</dbReference>
<evidence type="ECO:0000256" key="4">
    <source>
        <dbReference type="ARBA" id="ARBA00022737"/>
    </source>
</evidence>
<reference evidence="8 9" key="2">
    <citation type="submission" date="2016-08" db="EMBL/GenBank/DDBJ databases">
        <title>Pervasive Adenine N6-methylation of Active Genes in Fungi.</title>
        <authorList>
            <consortium name="DOE Joint Genome Institute"/>
            <person name="Mondo S.J."/>
            <person name="Dannebaum R.O."/>
            <person name="Kuo R.C."/>
            <person name="Labutti K."/>
            <person name="Haridas S."/>
            <person name="Kuo A."/>
            <person name="Salamov A."/>
            <person name="Ahrendt S.R."/>
            <person name="Lipzen A."/>
            <person name="Sullivan W."/>
            <person name="Andreopoulos W.B."/>
            <person name="Clum A."/>
            <person name="Lindquist E."/>
            <person name="Daum C."/>
            <person name="Ramamoorthy G.K."/>
            <person name="Gryganskyi A."/>
            <person name="Culley D."/>
            <person name="Magnuson J.K."/>
            <person name="James T.Y."/>
            <person name="O'Malley M.A."/>
            <person name="Stajich J.E."/>
            <person name="Spatafora J.W."/>
            <person name="Visel A."/>
            <person name="Grigoriev I.V."/>
        </authorList>
    </citation>
    <scope>NUCLEOTIDE SEQUENCE [LARGE SCALE GENOMIC DNA]</scope>
    <source>
        <strain evidence="8 9">S4</strain>
    </source>
</reference>
<dbReference type="FunFam" id="2.30.29.170:FF:000002">
    <property type="entry name" value="EF-hand domain (C-terminal) containing 1"/>
    <property type="match status" value="1"/>
</dbReference>
<evidence type="ECO:0000256" key="5">
    <source>
        <dbReference type="ARBA" id="ARBA00023212"/>
    </source>
</evidence>
<dbReference type="SMART" id="SM00676">
    <property type="entry name" value="DM10"/>
    <property type="match status" value="3"/>
</dbReference>
<feature type="domain" description="DM10" evidence="7">
    <location>
        <begin position="239"/>
        <end position="355"/>
    </location>
</feature>
<evidence type="ECO:0000259" key="7">
    <source>
        <dbReference type="PROSITE" id="PS51336"/>
    </source>
</evidence>
<evidence type="ECO:0000256" key="2">
    <source>
        <dbReference type="ARBA" id="ARBA00004245"/>
    </source>
</evidence>
<dbReference type="PROSITE" id="PS51336">
    <property type="entry name" value="DM10"/>
    <property type="match status" value="3"/>
</dbReference>
<dbReference type="EMBL" id="MCFG01000277">
    <property type="protein sequence ID" value="ORX76812.1"/>
    <property type="molecule type" value="Genomic_DNA"/>
</dbReference>
<sequence>MDPVYQKLQDSLPLLPGNNFELNKKFLPNFRKSHAFDKKKDIRIINDRKPGIGGLPLKNVEIDNIKTSISAYPKSEGSESIPAWIAFDRKVLRFYAYFVEDVHERRDERFRIRKVIIYFYLEDDSVHIIEPKIINSGIPQSDFLRRHKVPLPNGPKNQHYTVLDFNVGKVLRIYSRDFVVIGCDSFTRNFLTNLGVQVPENSNYPSDPFTENRKDELKRMQSKRPYKADLTLRKFLENDRHVLRFYCIWDDRNTMFGDKRKLILHYYLSDDTIEILEHFPPNSGRIESTQFLKRSSLPKKVALQDINMEKCKESPINEYYRDYDLGIGVTLDIYNRKVVICDCDEFTRNYYYEKYGIRMLENVEFEKYDNIQDESYEIPPAASLVEKPITRDFQKFINWEHVILRYLAVLNTDKQLDIDRRFIITYYLEDDTISVYEPQQRNSGIVHTKFLERNPIKKEPNNPENPEIYKTEDFYIGAHLVFWSHPFVIVGADEFAINFMKNHPQMFPKANETNEEKQ</sequence>
<gene>
    <name evidence="8" type="ORF">BCR32DRAFT_236225</name>
</gene>
<dbReference type="Proteomes" id="UP000193944">
    <property type="component" value="Unassembled WGS sequence"/>
</dbReference>
<dbReference type="STRING" id="1754192.A0A1Y1WTP1"/>
<dbReference type="InterPro" id="IPR006602">
    <property type="entry name" value="DM10_dom"/>
</dbReference>
<comment type="subcellular location">
    <subcellularLocation>
        <location evidence="1">Cell projection</location>
        <location evidence="1">Cilium</location>
    </subcellularLocation>
    <subcellularLocation>
        <location evidence="2">Cytoplasm</location>
        <location evidence="2">Cytoskeleton</location>
    </subcellularLocation>
</comment>
<keyword evidence="5" id="KW-0206">Cytoskeleton</keyword>
<evidence type="ECO:0000313" key="8">
    <source>
        <dbReference type="EMBL" id="ORX76812.1"/>
    </source>
</evidence>
<dbReference type="FunFam" id="2.30.29.170:FF:000001">
    <property type="entry name" value="EF-hand domain containing 1"/>
    <property type="match status" value="1"/>
</dbReference>
<keyword evidence="4" id="KW-0677">Repeat</keyword>
<dbReference type="AlphaFoldDB" id="A0A1Y1WTP1"/>
<dbReference type="PANTHER" id="PTHR12086">
    <property type="entry name" value="EF-HAND DOMAIN C-TERMINAL CONTAINING PROTEIN"/>
    <property type="match status" value="1"/>
</dbReference>